<evidence type="ECO:0000313" key="3">
    <source>
        <dbReference type="Proteomes" id="UP000050969"/>
    </source>
</evidence>
<organism evidence="2 3">
    <name type="scientific">Lacticaseibacillus saniviri JCM 17471 = DSM 24301</name>
    <dbReference type="NCBI Taxonomy" id="1293598"/>
    <lineage>
        <taxon>Bacteria</taxon>
        <taxon>Bacillati</taxon>
        <taxon>Bacillota</taxon>
        <taxon>Bacilli</taxon>
        <taxon>Lactobacillales</taxon>
        <taxon>Lactobacillaceae</taxon>
        <taxon>Lacticaseibacillus</taxon>
    </lineage>
</organism>
<dbReference type="PATRIC" id="fig|1293598.4.peg.890"/>
<evidence type="ECO:0000256" key="1">
    <source>
        <dbReference type="SAM" id="Phobius"/>
    </source>
</evidence>
<keyword evidence="3" id="KW-1185">Reference proteome</keyword>
<feature type="transmembrane region" description="Helical" evidence="1">
    <location>
        <begin position="55"/>
        <end position="74"/>
    </location>
</feature>
<dbReference type="OrthoDB" id="10002043at2"/>
<feature type="transmembrane region" description="Helical" evidence="1">
    <location>
        <begin position="6"/>
        <end position="23"/>
    </location>
</feature>
<dbReference type="Proteomes" id="UP000050969">
    <property type="component" value="Unassembled WGS sequence"/>
</dbReference>
<keyword evidence="1" id="KW-1133">Transmembrane helix</keyword>
<keyword evidence="1" id="KW-0472">Membrane</keyword>
<keyword evidence="1" id="KW-0812">Transmembrane</keyword>
<sequence length="80" mass="9317">MAIIFLIDIIIFLTTAILLVVLTTQINEPLNLGVDALIILILLAISSQFNQLFSWFTAIYFIWMVAVVAFLYWYRQHLRL</sequence>
<name>A0A0R2MYG4_9LACO</name>
<accession>A0A0R2MYG4</accession>
<dbReference type="AlphaFoldDB" id="A0A0R2MYG4"/>
<reference evidence="2 3" key="1">
    <citation type="journal article" date="2015" name="Genome Announc.">
        <title>Expanding the biotechnology potential of lactobacilli through comparative genomics of 213 strains and associated genera.</title>
        <authorList>
            <person name="Sun Z."/>
            <person name="Harris H.M."/>
            <person name="McCann A."/>
            <person name="Guo C."/>
            <person name="Argimon S."/>
            <person name="Zhang W."/>
            <person name="Yang X."/>
            <person name="Jeffery I.B."/>
            <person name="Cooney J.C."/>
            <person name="Kagawa T.F."/>
            <person name="Liu W."/>
            <person name="Song Y."/>
            <person name="Salvetti E."/>
            <person name="Wrobel A."/>
            <person name="Rasinkangas P."/>
            <person name="Parkhill J."/>
            <person name="Rea M.C."/>
            <person name="O'Sullivan O."/>
            <person name="Ritari J."/>
            <person name="Douillard F.P."/>
            <person name="Paul Ross R."/>
            <person name="Yang R."/>
            <person name="Briner A.E."/>
            <person name="Felis G.E."/>
            <person name="de Vos W.M."/>
            <person name="Barrangou R."/>
            <person name="Klaenhammer T.R."/>
            <person name="Caufield P.W."/>
            <person name="Cui Y."/>
            <person name="Zhang H."/>
            <person name="O'Toole P.W."/>
        </authorList>
    </citation>
    <scope>NUCLEOTIDE SEQUENCE [LARGE SCALE GENOMIC DNA]</scope>
    <source>
        <strain evidence="2 3">DSM 24301</strain>
    </source>
</reference>
<dbReference type="EMBL" id="JQCE01000004">
    <property type="protein sequence ID" value="KRO18565.1"/>
    <property type="molecule type" value="Genomic_DNA"/>
</dbReference>
<protein>
    <submittedName>
        <fullName evidence="2">Uncharacterized protein</fullName>
    </submittedName>
</protein>
<feature type="transmembrane region" description="Helical" evidence="1">
    <location>
        <begin position="30"/>
        <end position="49"/>
    </location>
</feature>
<evidence type="ECO:0000313" key="2">
    <source>
        <dbReference type="EMBL" id="KRO18565.1"/>
    </source>
</evidence>
<gene>
    <name evidence="2" type="ORF">IV56_GL000842</name>
</gene>
<comment type="caution">
    <text evidence="2">The sequence shown here is derived from an EMBL/GenBank/DDBJ whole genome shotgun (WGS) entry which is preliminary data.</text>
</comment>
<proteinExistence type="predicted"/>
<dbReference type="RefSeq" id="WP_056991897.1">
    <property type="nucleotide sequence ID" value="NZ_BBBX01000009.1"/>
</dbReference>